<keyword evidence="2" id="KW-1185">Reference proteome</keyword>
<organism evidence="1 2">
    <name type="scientific">Pleurodeles waltl</name>
    <name type="common">Iberian ribbed newt</name>
    <dbReference type="NCBI Taxonomy" id="8319"/>
    <lineage>
        <taxon>Eukaryota</taxon>
        <taxon>Metazoa</taxon>
        <taxon>Chordata</taxon>
        <taxon>Craniata</taxon>
        <taxon>Vertebrata</taxon>
        <taxon>Euteleostomi</taxon>
        <taxon>Amphibia</taxon>
        <taxon>Batrachia</taxon>
        <taxon>Caudata</taxon>
        <taxon>Salamandroidea</taxon>
        <taxon>Salamandridae</taxon>
        <taxon>Pleurodelinae</taxon>
        <taxon>Pleurodeles</taxon>
    </lineage>
</organism>
<reference evidence="1" key="1">
    <citation type="journal article" date="2022" name="bioRxiv">
        <title>Sequencing and chromosome-scale assembly of the giantPleurodeles waltlgenome.</title>
        <authorList>
            <person name="Brown T."/>
            <person name="Elewa A."/>
            <person name="Iarovenko S."/>
            <person name="Subramanian E."/>
            <person name="Araus A.J."/>
            <person name="Petzold A."/>
            <person name="Susuki M."/>
            <person name="Suzuki K.-i.T."/>
            <person name="Hayashi T."/>
            <person name="Toyoda A."/>
            <person name="Oliveira C."/>
            <person name="Osipova E."/>
            <person name="Leigh N.D."/>
            <person name="Simon A."/>
            <person name="Yun M.H."/>
        </authorList>
    </citation>
    <scope>NUCLEOTIDE SEQUENCE</scope>
    <source>
        <strain evidence="1">20211129_DDA</strain>
        <tissue evidence="1">Liver</tissue>
    </source>
</reference>
<evidence type="ECO:0000313" key="1">
    <source>
        <dbReference type="EMBL" id="KAJ1148557.1"/>
    </source>
</evidence>
<protein>
    <submittedName>
        <fullName evidence="1">Uncharacterized protein</fullName>
    </submittedName>
</protein>
<sequence length="102" mass="11314">MRGSFRSNAWPGTCNPVRVRRSPGQPLLVIRGERTKARDLQSLPLLAGTPSVCVKAVLTGHSCRPASHSKDSECCLSALRHLLEMLIQNIVRLVGTWLEQQR</sequence>
<comment type="caution">
    <text evidence="1">The sequence shown here is derived from an EMBL/GenBank/DDBJ whole genome shotgun (WGS) entry which is preliminary data.</text>
</comment>
<dbReference type="Proteomes" id="UP001066276">
    <property type="component" value="Chromosome 5"/>
</dbReference>
<gene>
    <name evidence="1" type="ORF">NDU88_001385</name>
</gene>
<dbReference type="EMBL" id="JANPWB010000009">
    <property type="protein sequence ID" value="KAJ1148557.1"/>
    <property type="molecule type" value="Genomic_DNA"/>
</dbReference>
<name>A0AAV7R721_PLEWA</name>
<evidence type="ECO:0000313" key="2">
    <source>
        <dbReference type="Proteomes" id="UP001066276"/>
    </source>
</evidence>
<proteinExistence type="predicted"/>
<dbReference type="AlphaFoldDB" id="A0AAV7R721"/>
<accession>A0AAV7R721</accession>